<evidence type="ECO:0000313" key="2">
    <source>
        <dbReference type="EMBL" id="COW48909.1"/>
    </source>
</evidence>
<reference evidence="5 6" key="1">
    <citation type="submission" date="2015-03" db="EMBL/GenBank/DDBJ databases">
        <authorList>
            <consortium name="Pathogen Informatics"/>
        </authorList>
    </citation>
    <scope>NUCLEOTIDE SEQUENCE [LARGE SCALE GENOMIC DNA]</scope>
    <source>
        <strain evidence="2 6">G09801536</strain>
        <strain evidence="5">N09902308</strain>
        <strain evidence="3 7">P00601463</strain>
    </source>
</reference>
<name>A0A655J6J9_MYCTX</name>
<gene>
    <name evidence="2" type="ORF">ERS007679_03928</name>
    <name evidence="4" type="ORF">ERS007739_02028</name>
    <name evidence="3" type="ORF">ERS007741_04521</name>
</gene>
<dbReference type="AlphaFoldDB" id="A0A655J6J9"/>
<protein>
    <submittedName>
        <fullName evidence="2">Uncharacterized protein</fullName>
    </submittedName>
</protein>
<dbReference type="EMBL" id="CHKL01000996">
    <property type="protein sequence ID" value="COX54772.1"/>
    <property type="molecule type" value="Genomic_DNA"/>
</dbReference>
<dbReference type="Proteomes" id="UP000045842">
    <property type="component" value="Unassembled WGS sequence"/>
</dbReference>
<evidence type="ECO:0000313" key="7">
    <source>
        <dbReference type="Proteomes" id="UP000048600"/>
    </source>
</evidence>
<reference evidence="4" key="2">
    <citation type="submission" date="2015-03" db="EMBL/GenBank/DDBJ databases">
        <authorList>
            <consortium name="Pathogen Informatics"/>
            <person name="Murphy D."/>
        </authorList>
    </citation>
    <scope>NUCLEOTIDE SEQUENCE</scope>
    <source>
        <strain evidence="4">N09902308</strain>
    </source>
</reference>
<evidence type="ECO:0000313" key="6">
    <source>
        <dbReference type="Proteomes" id="UP000045842"/>
    </source>
</evidence>
<organism evidence="2 6">
    <name type="scientific">Mycobacterium tuberculosis</name>
    <dbReference type="NCBI Taxonomy" id="1773"/>
    <lineage>
        <taxon>Bacteria</taxon>
        <taxon>Bacillati</taxon>
        <taxon>Actinomycetota</taxon>
        <taxon>Actinomycetes</taxon>
        <taxon>Mycobacteriales</taxon>
        <taxon>Mycobacteriaceae</taxon>
        <taxon>Mycobacterium</taxon>
        <taxon>Mycobacterium tuberculosis complex</taxon>
    </lineage>
</organism>
<proteinExistence type="predicted"/>
<sequence length="132" mass="13693">MTSVDHAVGRKFTGMFTDTESAAGTSCVRFHCRIVNASAAIARSFTVAPSGRRATAVAISSLSMVSGANTKRGPSGEPPSGATRVVRFRSMAGFARPRARIRTSNRSREPATPLRLRASSIGGPPTSSGSPA</sequence>
<feature type="compositionally biased region" description="Low complexity" evidence="1">
    <location>
        <begin position="119"/>
        <end position="132"/>
    </location>
</feature>
<evidence type="ECO:0000313" key="4">
    <source>
        <dbReference type="EMBL" id="COY02895.1"/>
    </source>
</evidence>
<dbReference type="EMBL" id="CSAD01000831">
    <property type="protein sequence ID" value="COW48909.1"/>
    <property type="molecule type" value="Genomic_DNA"/>
</dbReference>
<evidence type="ECO:0000256" key="1">
    <source>
        <dbReference type="SAM" id="MobiDB-lite"/>
    </source>
</evidence>
<feature type="region of interest" description="Disordered" evidence="1">
    <location>
        <begin position="66"/>
        <end position="132"/>
    </location>
</feature>
<dbReference type="Proteomes" id="UP000039021">
    <property type="component" value="Unassembled WGS sequence"/>
</dbReference>
<dbReference type="EMBL" id="CSBK01000868">
    <property type="protein sequence ID" value="COY02895.1"/>
    <property type="molecule type" value="Genomic_DNA"/>
</dbReference>
<dbReference type="Proteomes" id="UP000048600">
    <property type="component" value="Unassembled WGS sequence"/>
</dbReference>
<evidence type="ECO:0000313" key="3">
    <source>
        <dbReference type="EMBL" id="COX54772.1"/>
    </source>
</evidence>
<evidence type="ECO:0000313" key="5">
    <source>
        <dbReference type="Proteomes" id="UP000039021"/>
    </source>
</evidence>
<accession>A0A655J6J9</accession>